<proteinExistence type="predicted"/>
<accession>A0A6G9YGE7</accession>
<organism evidence="1 2">
    <name type="scientific">Nocardia arthritidis</name>
    <dbReference type="NCBI Taxonomy" id="228602"/>
    <lineage>
        <taxon>Bacteria</taxon>
        <taxon>Bacillati</taxon>
        <taxon>Actinomycetota</taxon>
        <taxon>Actinomycetes</taxon>
        <taxon>Mycobacteriales</taxon>
        <taxon>Nocardiaceae</taxon>
        <taxon>Nocardia</taxon>
    </lineage>
</organism>
<reference evidence="1 2" key="1">
    <citation type="journal article" date="2019" name="ACS Chem. Biol.">
        <title>Identification and Mobilization of a Cryptic Antibiotic Biosynthesis Gene Locus from a Human-Pathogenic Nocardia Isolate.</title>
        <authorList>
            <person name="Herisse M."/>
            <person name="Ishida K."/>
            <person name="Porter J.L."/>
            <person name="Howden B."/>
            <person name="Hertweck C."/>
            <person name="Stinear T.P."/>
            <person name="Pidot S.J."/>
        </authorList>
    </citation>
    <scope>NUCLEOTIDE SEQUENCE [LARGE SCALE GENOMIC DNA]</scope>
    <source>
        <strain evidence="1 2">AUSMDU00012717</strain>
    </source>
</reference>
<dbReference type="InterPro" id="IPR004378">
    <property type="entry name" value="F420H2_quin_Rdtase"/>
</dbReference>
<gene>
    <name evidence="1" type="ORF">F5544_20900</name>
</gene>
<dbReference type="Gene3D" id="2.30.110.10">
    <property type="entry name" value="Electron Transport, Fmn-binding Protein, Chain A"/>
    <property type="match status" value="1"/>
</dbReference>
<keyword evidence="2" id="KW-1185">Reference proteome</keyword>
<dbReference type="AlphaFoldDB" id="A0A6G9YGE7"/>
<dbReference type="SUPFAM" id="SSF50475">
    <property type="entry name" value="FMN-binding split barrel"/>
    <property type="match status" value="1"/>
</dbReference>
<evidence type="ECO:0000313" key="2">
    <source>
        <dbReference type="Proteomes" id="UP000503540"/>
    </source>
</evidence>
<dbReference type="InterPro" id="IPR012349">
    <property type="entry name" value="Split_barrel_FMN-bd"/>
</dbReference>
<sequence>MLCDMSTPSLRLRFDRFFHRLVNPSAIRNPEQMLLETIGRKSGQPRITPIGGARVGDEFWLVSEHGTDSDYVRNLMANPAVRVRIAGEWHTGKAHPLPDDDPRARLATLPRFNSTVVRALGTNLLTIRIDLG</sequence>
<dbReference type="KEGG" id="nah:F5544_20900"/>
<name>A0A6G9YGE7_9NOCA</name>
<protein>
    <submittedName>
        <fullName evidence="1">Nitroreductase family deazaflavin-dependent oxidoreductase</fullName>
    </submittedName>
</protein>
<dbReference type="NCBIfam" id="TIGR00026">
    <property type="entry name" value="hi_GC_TIGR00026"/>
    <property type="match status" value="1"/>
</dbReference>
<dbReference type="Proteomes" id="UP000503540">
    <property type="component" value="Chromosome"/>
</dbReference>
<evidence type="ECO:0000313" key="1">
    <source>
        <dbReference type="EMBL" id="QIS12043.1"/>
    </source>
</evidence>
<dbReference type="EMBL" id="CP046172">
    <property type="protein sequence ID" value="QIS12043.1"/>
    <property type="molecule type" value="Genomic_DNA"/>
</dbReference>
<dbReference type="GO" id="GO:0016491">
    <property type="term" value="F:oxidoreductase activity"/>
    <property type="evidence" value="ECO:0007669"/>
    <property type="project" value="InterPro"/>
</dbReference>
<dbReference type="Pfam" id="PF04075">
    <property type="entry name" value="F420H2_quin_red"/>
    <property type="match status" value="1"/>
</dbReference>